<keyword evidence="3" id="KW-1003">Cell membrane</keyword>
<feature type="transmembrane region" description="Helical" evidence="9">
    <location>
        <begin position="256"/>
        <end position="277"/>
    </location>
</feature>
<protein>
    <submittedName>
        <fullName evidence="12">ABC transporter ATP-binding protein</fullName>
    </submittedName>
</protein>
<feature type="transmembrane region" description="Helical" evidence="9">
    <location>
        <begin position="39"/>
        <end position="56"/>
    </location>
</feature>
<evidence type="ECO:0000256" key="9">
    <source>
        <dbReference type="SAM" id="Phobius"/>
    </source>
</evidence>
<evidence type="ECO:0000256" key="3">
    <source>
        <dbReference type="ARBA" id="ARBA00022475"/>
    </source>
</evidence>
<dbReference type="SMART" id="SM00382">
    <property type="entry name" value="AAA"/>
    <property type="match status" value="1"/>
</dbReference>
<feature type="domain" description="ABC transporter" evidence="10">
    <location>
        <begin position="343"/>
        <end position="576"/>
    </location>
</feature>
<dbReference type="InterPro" id="IPR003593">
    <property type="entry name" value="AAA+_ATPase"/>
</dbReference>
<dbReference type="Pfam" id="PF00005">
    <property type="entry name" value="ABC_tran"/>
    <property type="match status" value="1"/>
</dbReference>
<dbReference type="Gene3D" id="3.40.50.300">
    <property type="entry name" value="P-loop containing nucleotide triphosphate hydrolases"/>
    <property type="match status" value="1"/>
</dbReference>
<keyword evidence="5" id="KW-0547">Nucleotide-binding</keyword>
<dbReference type="GO" id="GO:0005524">
    <property type="term" value="F:ATP binding"/>
    <property type="evidence" value="ECO:0007669"/>
    <property type="project" value="UniProtKB-KW"/>
</dbReference>
<dbReference type="InterPro" id="IPR036640">
    <property type="entry name" value="ABC1_TM_sf"/>
</dbReference>
<accession>A0A3D0KEM3</accession>
<feature type="transmembrane region" description="Helical" evidence="9">
    <location>
        <begin position="68"/>
        <end position="87"/>
    </location>
</feature>
<evidence type="ECO:0000259" key="10">
    <source>
        <dbReference type="PROSITE" id="PS50893"/>
    </source>
</evidence>
<dbReference type="GO" id="GO:0140359">
    <property type="term" value="F:ABC-type transporter activity"/>
    <property type="evidence" value="ECO:0007669"/>
    <property type="project" value="InterPro"/>
</dbReference>
<dbReference type="InterPro" id="IPR017871">
    <property type="entry name" value="ABC_transporter-like_CS"/>
</dbReference>
<reference evidence="12" key="1">
    <citation type="journal article" date="2018" name="Nat. Biotechnol.">
        <title>A standardized bacterial taxonomy based on genome phylogeny substantially revises the tree of life.</title>
        <authorList>
            <person name="Parks D.H."/>
            <person name="Chuvochina M."/>
            <person name="Waite D.W."/>
            <person name="Rinke C."/>
            <person name="Skarshewski A."/>
            <person name="Chaumeil P.A."/>
            <person name="Hugenholtz P."/>
        </authorList>
    </citation>
    <scope>NUCLEOTIDE SEQUENCE [LARGE SCALE GENOMIC DNA]</scope>
    <source>
        <strain evidence="12">UBA11284</strain>
    </source>
</reference>
<dbReference type="InterPro" id="IPR027417">
    <property type="entry name" value="P-loop_NTPase"/>
</dbReference>
<evidence type="ECO:0000256" key="6">
    <source>
        <dbReference type="ARBA" id="ARBA00022840"/>
    </source>
</evidence>
<name>A0A3D0KEM3_9GAMM</name>
<feature type="domain" description="ABC transmembrane type-1" evidence="11">
    <location>
        <begin position="25"/>
        <end position="312"/>
    </location>
</feature>
<gene>
    <name evidence="12" type="ORF">DEO68_07200</name>
</gene>
<keyword evidence="6 12" id="KW-0067">ATP-binding</keyword>
<dbReference type="Pfam" id="PF00664">
    <property type="entry name" value="ABC_membrane"/>
    <property type="match status" value="1"/>
</dbReference>
<dbReference type="GO" id="GO:0016887">
    <property type="term" value="F:ATP hydrolysis activity"/>
    <property type="evidence" value="ECO:0007669"/>
    <property type="project" value="InterPro"/>
</dbReference>
<dbReference type="PROSITE" id="PS50929">
    <property type="entry name" value="ABC_TM1F"/>
    <property type="match status" value="1"/>
</dbReference>
<evidence type="ECO:0000259" key="11">
    <source>
        <dbReference type="PROSITE" id="PS50929"/>
    </source>
</evidence>
<proteinExistence type="predicted"/>
<dbReference type="PROSITE" id="PS00211">
    <property type="entry name" value="ABC_TRANSPORTER_1"/>
    <property type="match status" value="1"/>
</dbReference>
<keyword evidence="7 9" id="KW-1133">Transmembrane helix</keyword>
<dbReference type="InterPro" id="IPR003439">
    <property type="entry name" value="ABC_transporter-like_ATP-bd"/>
</dbReference>
<evidence type="ECO:0000256" key="1">
    <source>
        <dbReference type="ARBA" id="ARBA00004651"/>
    </source>
</evidence>
<dbReference type="PANTHER" id="PTHR24221:SF397">
    <property type="entry name" value="ABC TRANSPORTER, ATP-BINDING TRANSMEMBRANE PROTEIN"/>
    <property type="match status" value="1"/>
</dbReference>
<dbReference type="SUPFAM" id="SSF52540">
    <property type="entry name" value="P-loop containing nucleoside triphosphate hydrolases"/>
    <property type="match status" value="1"/>
</dbReference>
<evidence type="ECO:0000256" key="4">
    <source>
        <dbReference type="ARBA" id="ARBA00022692"/>
    </source>
</evidence>
<keyword evidence="8 9" id="KW-0472">Membrane</keyword>
<evidence type="ECO:0000256" key="2">
    <source>
        <dbReference type="ARBA" id="ARBA00022448"/>
    </source>
</evidence>
<feature type="transmembrane region" description="Helical" evidence="9">
    <location>
        <begin position="169"/>
        <end position="191"/>
    </location>
</feature>
<keyword evidence="2" id="KW-0813">Transport</keyword>
<dbReference type="GO" id="GO:0034040">
    <property type="term" value="F:ATPase-coupled lipid transmembrane transporter activity"/>
    <property type="evidence" value="ECO:0007669"/>
    <property type="project" value="TreeGrafter"/>
</dbReference>
<comment type="subcellular location">
    <subcellularLocation>
        <location evidence="1">Cell membrane</location>
        <topology evidence="1">Multi-pass membrane protein</topology>
    </subcellularLocation>
</comment>
<feature type="transmembrane region" description="Helical" evidence="9">
    <location>
        <begin position="144"/>
        <end position="163"/>
    </location>
</feature>
<dbReference type="SUPFAM" id="SSF90123">
    <property type="entry name" value="ABC transporter transmembrane region"/>
    <property type="match status" value="1"/>
</dbReference>
<dbReference type="PROSITE" id="PS50893">
    <property type="entry name" value="ABC_TRANSPORTER_2"/>
    <property type="match status" value="1"/>
</dbReference>
<dbReference type="GO" id="GO:0005886">
    <property type="term" value="C:plasma membrane"/>
    <property type="evidence" value="ECO:0007669"/>
    <property type="project" value="UniProtKB-SubCell"/>
</dbReference>
<evidence type="ECO:0000313" key="12">
    <source>
        <dbReference type="EMBL" id="HCA01956.1"/>
    </source>
</evidence>
<sequence>MANVNVWISLRRILSHSGTSARPLLLGLLLRVLERCCELMPYLLCYLWLCTILGVPRPGFGWAADPGWLALALIVSFVLQWLLAYGGQKRCFLESYRIIAGYRERLIERMRNVPIGELRSQRVGQLADVVTDDINRVESIFAHVLADFVAALGLSLVALLVLASIEWRLALALAALVPLAALALVVSRHLFERAGLRKHARYRQTSGLLVEFIGGLTTLRLFHHADAWAQRLTAAFCDLRRMSLSIEKWGGGPVMLFRFLVECGLLVLLLAGTLSVLGDEIPPVSWIAFFLLAYKFLGPLLEAAEYLVMLRHACQSEVKLEEAWALQPLAEPLVAKTPGHFAVSFDAVSFSHGGAARLRDISIEVPERSITAIVGPSGAGKSTLLHLLGRFHDPDQGAVRMGGVDLREMGSEQLYGKVSAVFQQVQIFDGTIIENLRAGREDASDEDVRQACVAADCADFIERLPEGYLTRVGESGFALSGGECQRLSIARALLKDAPVLLLDEVTAAVDPQSQMAIHRALNTLARDRTLIMVAHRLSTVRNADQIIVLDRGCIVESGKHDELLCCDGLYAAMWAAQAPDEPTPVS</sequence>
<evidence type="ECO:0000256" key="8">
    <source>
        <dbReference type="ARBA" id="ARBA00023136"/>
    </source>
</evidence>
<dbReference type="Gene3D" id="1.20.1560.10">
    <property type="entry name" value="ABC transporter type 1, transmembrane domain"/>
    <property type="match status" value="1"/>
</dbReference>
<dbReference type="EMBL" id="DOTR01000034">
    <property type="protein sequence ID" value="HCA01956.1"/>
    <property type="molecule type" value="Genomic_DNA"/>
</dbReference>
<evidence type="ECO:0000256" key="5">
    <source>
        <dbReference type="ARBA" id="ARBA00022741"/>
    </source>
</evidence>
<dbReference type="InterPro" id="IPR011527">
    <property type="entry name" value="ABC1_TM_dom"/>
</dbReference>
<organism evidence="12">
    <name type="scientific">Halomonas campaniensis</name>
    <dbReference type="NCBI Taxonomy" id="213554"/>
    <lineage>
        <taxon>Bacteria</taxon>
        <taxon>Pseudomonadati</taxon>
        <taxon>Pseudomonadota</taxon>
        <taxon>Gammaproteobacteria</taxon>
        <taxon>Oceanospirillales</taxon>
        <taxon>Halomonadaceae</taxon>
        <taxon>Halomonas</taxon>
    </lineage>
</organism>
<keyword evidence="4 9" id="KW-0812">Transmembrane</keyword>
<dbReference type="AlphaFoldDB" id="A0A3D0KEM3"/>
<comment type="caution">
    <text evidence="12">The sequence shown here is derived from an EMBL/GenBank/DDBJ whole genome shotgun (WGS) entry which is preliminary data.</text>
</comment>
<dbReference type="PANTHER" id="PTHR24221">
    <property type="entry name" value="ATP-BINDING CASSETTE SUB-FAMILY B"/>
    <property type="match status" value="1"/>
</dbReference>
<feature type="transmembrane region" description="Helical" evidence="9">
    <location>
        <begin position="283"/>
        <end position="301"/>
    </location>
</feature>
<evidence type="ECO:0000256" key="7">
    <source>
        <dbReference type="ARBA" id="ARBA00022989"/>
    </source>
</evidence>
<dbReference type="InterPro" id="IPR039421">
    <property type="entry name" value="Type_1_exporter"/>
</dbReference>
<dbReference type="FunFam" id="3.40.50.300:FF:000221">
    <property type="entry name" value="Multidrug ABC transporter ATP-binding protein"/>
    <property type="match status" value="1"/>
</dbReference>